<keyword evidence="3 4" id="KW-0732">Signal</keyword>
<evidence type="ECO:0000256" key="4">
    <source>
        <dbReference type="SAM" id="SignalP"/>
    </source>
</evidence>
<gene>
    <name evidence="5" type="ORF">H0B56_14635</name>
</gene>
<dbReference type="PANTHER" id="PTHR33376">
    <property type="match status" value="1"/>
</dbReference>
<comment type="caution">
    <text evidence="5">The sequence shown here is derived from an EMBL/GenBank/DDBJ whole genome shotgun (WGS) entry which is preliminary data.</text>
</comment>
<protein>
    <submittedName>
        <fullName evidence="5">C4-dicarboxylate ABC transporter substrate-binding protein</fullName>
    </submittedName>
</protein>
<feature type="chain" id="PRO_5033025129" evidence="4">
    <location>
        <begin position="33"/>
        <end position="432"/>
    </location>
</feature>
<feature type="signal peptide" evidence="4">
    <location>
        <begin position="1"/>
        <end position="32"/>
    </location>
</feature>
<name>A0A838AC06_9PSEU</name>
<evidence type="ECO:0000256" key="3">
    <source>
        <dbReference type="ARBA" id="ARBA00022729"/>
    </source>
</evidence>
<dbReference type="Gene3D" id="3.40.190.170">
    <property type="entry name" value="Bacterial extracellular solute-binding protein, family 7"/>
    <property type="match status" value="1"/>
</dbReference>
<sequence>MIVRSRWPKRRVRTVTLLSLLCIGALVFSACADNNETGSAGDAEGVEAGASQEEFARALADMDAVTLSLQTPTPAEHPVTDAYTKYAEAVEEWSDGKITFELAHSSSIAPPTEIDDALADGRLDISYTPPTYDPKRYPANDALLRLTSLGKQDPVAGMLQSNAAFMETAFNTPEIMGEYEDNGMKPLLPYVPTDRVGFACTEPRTNLSETDGAQTRISAEVHAEQIQPLGMSPVSLDFSEVYQALQRGVADCALFPLWGAEFVGILPIANQYTIDSEVGVSVGMVGLAVSELAWDDLPLAGQQLLHDRLDVFVEHSIKSSIWKTAAAGLKQIDKEGGSVHEFDSDAREELRAANEKIVEGVRDSDAIADGESFVNGVNQALERWDDAVTGELGFDEQVGYPEFAEWHDSADVDLGPYIDLLKSEFMTQHRPE</sequence>
<dbReference type="InterPro" id="IPR038404">
    <property type="entry name" value="TRAP_DctP_sf"/>
</dbReference>
<keyword evidence="6" id="KW-1185">Reference proteome</keyword>
<comment type="similarity">
    <text evidence="1">Belongs to the bacterial solute-binding protein 7 family.</text>
</comment>
<accession>A0A838AC06</accession>
<reference evidence="5 6" key="1">
    <citation type="submission" date="2020-07" db="EMBL/GenBank/DDBJ databases">
        <title>Genome of Haloechinothrix sp.</title>
        <authorList>
            <person name="Tang S.-K."/>
            <person name="Yang L."/>
            <person name="Zhu W.-Y."/>
        </authorList>
    </citation>
    <scope>NUCLEOTIDE SEQUENCE [LARGE SCALE GENOMIC DNA]</scope>
    <source>
        <strain evidence="5 6">YIM 98757</strain>
    </source>
</reference>
<organism evidence="5 6">
    <name type="scientific">Haloechinothrix aidingensis</name>
    <dbReference type="NCBI Taxonomy" id="2752311"/>
    <lineage>
        <taxon>Bacteria</taxon>
        <taxon>Bacillati</taxon>
        <taxon>Actinomycetota</taxon>
        <taxon>Actinomycetes</taxon>
        <taxon>Pseudonocardiales</taxon>
        <taxon>Pseudonocardiaceae</taxon>
        <taxon>Haloechinothrix</taxon>
    </lineage>
</organism>
<dbReference type="EMBL" id="JACCKD010000005">
    <property type="protein sequence ID" value="MBA0126784.1"/>
    <property type="molecule type" value="Genomic_DNA"/>
</dbReference>
<proteinExistence type="inferred from homology"/>
<dbReference type="RefSeq" id="WP_180893624.1">
    <property type="nucleotide sequence ID" value="NZ_JACCKD010000005.1"/>
</dbReference>
<evidence type="ECO:0000313" key="5">
    <source>
        <dbReference type="EMBL" id="MBA0126784.1"/>
    </source>
</evidence>
<dbReference type="Pfam" id="PF03480">
    <property type="entry name" value="DctP"/>
    <property type="match status" value="1"/>
</dbReference>
<evidence type="ECO:0000313" key="6">
    <source>
        <dbReference type="Proteomes" id="UP000582974"/>
    </source>
</evidence>
<evidence type="ECO:0000256" key="2">
    <source>
        <dbReference type="ARBA" id="ARBA00022448"/>
    </source>
</evidence>
<keyword evidence="2" id="KW-0813">Transport</keyword>
<dbReference type="PANTHER" id="PTHR33376:SF7">
    <property type="entry name" value="C4-DICARBOXYLATE-BINDING PROTEIN DCTB"/>
    <property type="match status" value="1"/>
</dbReference>
<dbReference type="GO" id="GO:0055085">
    <property type="term" value="P:transmembrane transport"/>
    <property type="evidence" value="ECO:0007669"/>
    <property type="project" value="InterPro"/>
</dbReference>
<dbReference type="AlphaFoldDB" id="A0A838AC06"/>
<dbReference type="PROSITE" id="PS51257">
    <property type="entry name" value="PROKAR_LIPOPROTEIN"/>
    <property type="match status" value="1"/>
</dbReference>
<evidence type="ECO:0000256" key="1">
    <source>
        <dbReference type="ARBA" id="ARBA00009023"/>
    </source>
</evidence>
<dbReference type="InterPro" id="IPR018389">
    <property type="entry name" value="DctP_fam"/>
</dbReference>
<dbReference type="Proteomes" id="UP000582974">
    <property type="component" value="Unassembled WGS sequence"/>
</dbReference>